<dbReference type="PRINTS" id="PR00248">
    <property type="entry name" value="GPCRMGR"/>
</dbReference>
<accession>A0A430QNU8</accession>
<dbReference type="GO" id="GO:0004930">
    <property type="term" value="F:G protein-coupled receptor activity"/>
    <property type="evidence" value="ECO:0007669"/>
    <property type="project" value="UniProtKB-KW"/>
</dbReference>
<evidence type="ECO:0000256" key="10">
    <source>
        <dbReference type="SAM" id="Phobius"/>
    </source>
</evidence>
<keyword evidence="9" id="KW-0807">Transducer</keyword>
<sequence length="1010" mass="115025">MDIDRFIKIIILICSVQFDLISCELGRYEYELTCTEDYSEYLHYGGDVLLGGLFPIHQRRVIDKGILQKPQLTANGYKLLEAMLYAIDSINSRENYLNFSLGALIFDTCENPDNAFMQSLRFIVYDDPLGNDTKKTAFEEQYNHRSTETYVTAVVGALQSDVSISVANMLKFLDIPQISYMSASSQLDDADKYTYFMRTVPSISMTTDVIIGLLSSEHGESNYGVFMEKLNKFSQIICVAKDVRLITYPLDANDIGKRLKTLLDSPASVNIMLVTSYTASLAVSELLKWNQSDLDRFLWIGTNGLISTFRELYLTEDLDPVYAKHFHGFKKFILVLPHLTEEKNMKNYSINLKRTFNLTSWTKSYLMEFCGCLPNVIDSNNFTGQLCNAKDEHECLSYLYRGFGNELFSFFNNRNGQPNFTILTFVPNTFKWKVLAQYDETRSPRFYYINENISSYIQETIPESVCSKPCNVGQIKRIDWGRSCCWICINCSSQQIVTSVDLNKNPKNIINNNITNKNNSNPMASPMCQFCSPGYRPNKNQTKCQLLPIKYMSIYEKVAQSSVGISSAGLILCFIVSIICIKYWQTPIIKASGKETSIILFLGIILSYISGELILALSPSLFICNFAIFSVGFCITLTYSAILARSSRINSIFQINEIQLMKPQKISGQKSQLLIIGISCLIQLIILIILCSLSPTIPQLILSDYELNSQFKVDKKSITIYEDDYVTRLNKHQKQLILHGLPNNLILCFPYFDIKQIISIFIPFILMCLTTIYAYKIRKVPSGFNEARALAFVNYINFICFITTPILMYYASKTILELVPLSFLLISTATNEFSVLILPKIYIILFRPYKNTRASIMQRLRGLSQVECTEWINGKVLNPWLKIRELSSKSLGGPAPIIHNPTTLENQKSKTINKCLIDEFSCGTSLIIQCYNVKSPTKQVQEKNLISSLMRPKVVSFVEKSNTEINENEWITSHQTGNLITTDKRCLAGNNIDSKKHHKVDTSHYVNYKN</sequence>
<dbReference type="InterPro" id="IPR028082">
    <property type="entry name" value="Peripla_BP_I"/>
</dbReference>
<evidence type="ECO:0000313" key="12">
    <source>
        <dbReference type="EMBL" id="RTG89380.1"/>
    </source>
</evidence>
<keyword evidence="5" id="KW-0297">G-protein coupled receptor</keyword>
<evidence type="ECO:0000256" key="4">
    <source>
        <dbReference type="ARBA" id="ARBA00022989"/>
    </source>
</evidence>
<dbReference type="InterPro" id="IPR001828">
    <property type="entry name" value="ANF_lig-bd_rcpt"/>
</dbReference>
<proteinExistence type="predicted"/>
<feature type="transmembrane region" description="Helical" evidence="10">
    <location>
        <begin position="620"/>
        <end position="644"/>
    </location>
</feature>
<keyword evidence="3 10" id="KW-0812">Transmembrane</keyword>
<evidence type="ECO:0000256" key="6">
    <source>
        <dbReference type="ARBA" id="ARBA00023136"/>
    </source>
</evidence>
<evidence type="ECO:0000256" key="7">
    <source>
        <dbReference type="ARBA" id="ARBA00023170"/>
    </source>
</evidence>
<dbReference type="AlphaFoldDB" id="A0A430QNU8"/>
<feature type="domain" description="G-protein coupled receptors family 3 profile" evidence="11">
    <location>
        <begin position="558"/>
        <end position="860"/>
    </location>
</feature>
<comment type="subcellular location">
    <subcellularLocation>
        <location evidence="1">Cell membrane</location>
        <topology evidence="1">Multi-pass membrane protein</topology>
    </subcellularLocation>
</comment>
<dbReference type="InterPro" id="IPR038550">
    <property type="entry name" value="GPCR_3_9-Cys_sf"/>
</dbReference>
<feature type="transmembrane region" description="Helical" evidence="10">
    <location>
        <begin position="596"/>
        <end position="614"/>
    </location>
</feature>
<evidence type="ECO:0000259" key="11">
    <source>
        <dbReference type="PROSITE" id="PS50259"/>
    </source>
</evidence>
<feature type="transmembrane region" description="Helical" evidence="10">
    <location>
        <begin position="673"/>
        <end position="697"/>
    </location>
</feature>
<dbReference type="Gene3D" id="3.40.50.2300">
    <property type="match status" value="1"/>
</dbReference>
<evidence type="ECO:0000313" key="13">
    <source>
        <dbReference type="Proteomes" id="UP000290809"/>
    </source>
</evidence>
<feature type="transmembrane region" description="Helical" evidence="10">
    <location>
        <begin position="757"/>
        <end position="775"/>
    </location>
</feature>
<evidence type="ECO:0000256" key="5">
    <source>
        <dbReference type="ARBA" id="ARBA00023040"/>
    </source>
</evidence>
<dbReference type="Proteomes" id="UP000290809">
    <property type="component" value="Unassembled WGS sequence"/>
</dbReference>
<dbReference type="EMBL" id="QMKO01001507">
    <property type="protein sequence ID" value="RTG89380.1"/>
    <property type="molecule type" value="Genomic_DNA"/>
</dbReference>
<dbReference type="InterPro" id="IPR011500">
    <property type="entry name" value="GPCR_3_9-Cys_dom"/>
</dbReference>
<reference evidence="12 13" key="1">
    <citation type="journal article" date="2019" name="PLoS Pathog.">
        <title>Genome sequence of the bovine parasite Schistosoma bovis Tanzania.</title>
        <authorList>
            <person name="Oey H."/>
            <person name="Zakrzewski M."/>
            <person name="Gobert G."/>
            <person name="Gravermann K."/>
            <person name="Stoye J."/>
            <person name="Jones M."/>
            <person name="Mcmanus D."/>
            <person name="Krause L."/>
        </authorList>
    </citation>
    <scope>NUCLEOTIDE SEQUENCE [LARGE SCALE GENOMIC DNA]</scope>
    <source>
        <strain evidence="12 13">TAN1997</strain>
    </source>
</reference>
<dbReference type="Pfam" id="PF00003">
    <property type="entry name" value="7tm_3"/>
    <property type="match status" value="1"/>
</dbReference>
<comment type="caution">
    <text evidence="12">The sequence shown here is derived from an EMBL/GenBank/DDBJ whole genome shotgun (WGS) entry which is preliminary data.</text>
</comment>
<keyword evidence="4 10" id="KW-1133">Transmembrane helix</keyword>
<evidence type="ECO:0000256" key="2">
    <source>
        <dbReference type="ARBA" id="ARBA00022475"/>
    </source>
</evidence>
<dbReference type="Pfam" id="PF01094">
    <property type="entry name" value="ANF_receptor"/>
    <property type="match status" value="1"/>
</dbReference>
<gene>
    <name evidence="12" type="ORF">DC041_0012902</name>
</gene>
<feature type="transmembrane region" description="Helical" evidence="10">
    <location>
        <begin position="787"/>
        <end position="811"/>
    </location>
</feature>
<dbReference type="SUPFAM" id="SSF53822">
    <property type="entry name" value="Periplasmic binding protein-like I"/>
    <property type="match status" value="1"/>
</dbReference>
<keyword evidence="7 12" id="KW-0675">Receptor</keyword>
<dbReference type="STRING" id="6184.A0A430QNU8"/>
<dbReference type="PROSITE" id="PS50259">
    <property type="entry name" value="G_PROTEIN_RECEP_F3_4"/>
    <property type="match status" value="1"/>
</dbReference>
<dbReference type="Gene3D" id="2.10.50.30">
    <property type="entry name" value="GPCR, family 3, nine cysteines domain"/>
    <property type="match status" value="1"/>
</dbReference>
<keyword evidence="13" id="KW-1185">Reference proteome</keyword>
<keyword evidence="6 10" id="KW-0472">Membrane</keyword>
<feature type="transmembrane region" description="Helical" evidence="10">
    <location>
        <begin position="823"/>
        <end position="845"/>
    </location>
</feature>
<dbReference type="GO" id="GO:0005886">
    <property type="term" value="C:plasma membrane"/>
    <property type="evidence" value="ECO:0007669"/>
    <property type="project" value="UniProtKB-SubCell"/>
</dbReference>
<name>A0A430QNU8_SCHBO</name>
<feature type="transmembrane region" description="Helical" evidence="10">
    <location>
        <begin position="563"/>
        <end position="584"/>
    </location>
</feature>
<dbReference type="InterPro" id="IPR000337">
    <property type="entry name" value="GPCR_3"/>
</dbReference>
<evidence type="ECO:0000256" key="3">
    <source>
        <dbReference type="ARBA" id="ARBA00022692"/>
    </source>
</evidence>
<dbReference type="Pfam" id="PF07562">
    <property type="entry name" value="NCD3G"/>
    <property type="match status" value="1"/>
</dbReference>
<evidence type="ECO:0000256" key="8">
    <source>
        <dbReference type="ARBA" id="ARBA00023180"/>
    </source>
</evidence>
<dbReference type="InterPro" id="IPR050726">
    <property type="entry name" value="mGluR"/>
</dbReference>
<evidence type="ECO:0000256" key="9">
    <source>
        <dbReference type="ARBA" id="ARBA00023224"/>
    </source>
</evidence>
<dbReference type="InterPro" id="IPR017978">
    <property type="entry name" value="GPCR_3_C"/>
</dbReference>
<keyword evidence="8" id="KW-0325">Glycoprotein</keyword>
<evidence type="ECO:0000256" key="1">
    <source>
        <dbReference type="ARBA" id="ARBA00004651"/>
    </source>
</evidence>
<dbReference type="PANTHER" id="PTHR24060">
    <property type="entry name" value="METABOTROPIC GLUTAMATE RECEPTOR"/>
    <property type="match status" value="1"/>
</dbReference>
<protein>
    <submittedName>
        <fullName evidence="12">Metabotropic X receptor</fullName>
    </submittedName>
</protein>
<keyword evidence="2" id="KW-1003">Cell membrane</keyword>
<organism evidence="12 13">
    <name type="scientific">Schistosoma bovis</name>
    <name type="common">Blood fluke</name>
    <dbReference type="NCBI Taxonomy" id="6184"/>
    <lineage>
        <taxon>Eukaryota</taxon>
        <taxon>Metazoa</taxon>
        <taxon>Spiralia</taxon>
        <taxon>Lophotrochozoa</taxon>
        <taxon>Platyhelminthes</taxon>
        <taxon>Trematoda</taxon>
        <taxon>Digenea</taxon>
        <taxon>Strigeidida</taxon>
        <taxon>Schistosomatoidea</taxon>
        <taxon>Schistosomatidae</taxon>
        <taxon>Schistosoma</taxon>
    </lineage>
</organism>